<evidence type="ECO:0000313" key="1">
    <source>
        <dbReference type="EMBL" id="MBA0611258.1"/>
    </source>
</evidence>
<reference evidence="1 2" key="1">
    <citation type="journal article" date="2019" name="Genome Biol. Evol.">
        <title>Insights into the evolution of the New World diploid cottons (Gossypium, subgenus Houzingenia) based on genome sequencing.</title>
        <authorList>
            <person name="Grover C.E."/>
            <person name="Arick M.A. 2nd"/>
            <person name="Thrash A."/>
            <person name="Conover J.L."/>
            <person name="Sanders W.S."/>
            <person name="Peterson D.G."/>
            <person name="Frelichowski J.E."/>
            <person name="Scheffler J.A."/>
            <person name="Scheffler B.E."/>
            <person name="Wendel J.F."/>
        </authorList>
    </citation>
    <scope>NUCLEOTIDE SEQUENCE [LARGE SCALE GENOMIC DNA]</scope>
    <source>
        <strain evidence="1">27</strain>
        <tissue evidence="1">Leaf</tissue>
    </source>
</reference>
<dbReference type="AlphaFoldDB" id="A0A7J8RBQ7"/>
<keyword evidence="2" id="KW-1185">Reference proteome</keyword>
<sequence>MSSGSYGSRQQLGRDDQLYSRCGLSERREKCAIYLAVCLDAYVDAENHFYCILPLVNSLQIHVMDMDAIFEVFGHLITEDEMNILYAEDIANDHAYRDGQLEEVALRHLRAEDGRTIITKNISETLRAVYWVRSLLSGSAIKIKSEREQQQQQG</sequence>
<comment type="caution">
    <text evidence="1">The sequence shown here is derived from an EMBL/GenBank/DDBJ whole genome shotgun (WGS) entry which is preliminary data.</text>
</comment>
<proteinExistence type="predicted"/>
<gene>
    <name evidence="1" type="ORF">Godav_011957</name>
</gene>
<accession>A0A7J8RBQ7</accession>
<name>A0A7J8RBQ7_GOSDV</name>
<evidence type="ECO:0000313" key="2">
    <source>
        <dbReference type="Proteomes" id="UP000593561"/>
    </source>
</evidence>
<dbReference type="Proteomes" id="UP000593561">
    <property type="component" value="Unassembled WGS sequence"/>
</dbReference>
<dbReference type="EMBL" id="JABFAC010000004">
    <property type="protein sequence ID" value="MBA0611258.1"/>
    <property type="molecule type" value="Genomic_DNA"/>
</dbReference>
<protein>
    <submittedName>
        <fullName evidence="1">Uncharacterized protein</fullName>
    </submittedName>
</protein>
<organism evidence="1 2">
    <name type="scientific">Gossypium davidsonii</name>
    <name type="common">Davidson's cotton</name>
    <name type="synonym">Gossypium klotzschianum subsp. davidsonii</name>
    <dbReference type="NCBI Taxonomy" id="34287"/>
    <lineage>
        <taxon>Eukaryota</taxon>
        <taxon>Viridiplantae</taxon>
        <taxon>Streptophyta</taxon>
        <taxon>Embryophyta</taxon>
        <taxon>Tracheophyta</taxon>
        <taxon>Spermatophyta</taxon>
        <taxon>Magnoliopsida</taxon>
        <taxon>eudicotyledons</taxon>
        <taxon>Gunneridae</taxon>
        <taxon>Pentapetalae</taxon>
        <taxon>rosids</taxon>
        <taxon>malvids</taxon>
        <taxon>Malvales</taxon>
        <taxon>Malvaceae</taxon>
        <taxon>Malvoideae</taxon>
        <taxon>Gossypium</taxon>
    </lineage>
</organism>